<name>A0ABR9EEJ6_9GAMM</name>
<dbReference type="EMBL" id="AQGV01000012">
    <property type="protein sequence ID" value="MBE0368178.1"/>
    <property type="molecule type" value="Genomic_DNA"/>
</dbReference>
<evidence type="ECO:0000313" key="1">
    <source>
        <dbReference type="EMBL" id="MBE0368178.1"/>
    </source>
</evidence>
<sequence length="38" mass="4546">MFLVKACIAKLHYLFSQQLEIETVRHLMQDNLRGEITR</sequence>
<dbReference type="InterPro" id="IPR027473">
    <property type="entry name" value="L-asparaginase_C"/>
</dbReference>
<keyword evidence="2" id="KW-1185">Reference proteome</keyword>
<organism evidence="1 2">
    <name type="scientific">Pseudoalteromonas aurantia 208</name>
    <dbReference type="NCBI Taxonomy" id="1314867"/>
    <lineage>
        <taxon>Bacteria</taxon>
        <taxon>Pseudomonadati</taxon>
        <taxon>Pseudomonadota</taxon>
        <taxon>Gammaproteobacteria</taxon>
        <taxon>Alteromonadales</taxon>
        <taxon>Pseudoalteromonadaceae</taxon>
        <taxon>Pseudoalteromonas</taxon>
    </lineage>
</organism>
<comment type="caution">
    <text evidence="1">The sequence shown here is derived from an EMBL/GenBank/DDBJ whole genome shotgun (WGS) entry which is preliminary data.</text>
</comment>
<gene>
    <name evidence="1" type="ORF">PAUR_a1726</name>
</gene>
<proteinExistence type="predicted"/>
<reference evidence="1 2" key="1">
    <citation type="submission" date="2015-03" db="EMBL/GenBank/DDBJ databases">
        <title>Genome sequence of Pseudoalteromonas aurantia.</title>
        <authorList>
            <person name="Xie B.-B."/>
            <person name="Rong J.-C."/>
            <person name="Qin Q.-L."/>
            <person name="Zhang Y.-Z."/>
        </authorList>
    </citation>
    <scope>NUCLEOTIDE SEQUENCE [LARGE SCALE GENOMIC DNA]</scope>
    <source>
        <strain evidence="1 2">208</strain>
    </source>
</reference>
<evidence type="ECO:0000313" key="2">
    <source>
        <dbReference type="Proteomes" id="UP000615755"/>
    </source>
</evidence>
<dbReference type="Proteomes" id="UP000615755">
    <property type="component" value="Unassembled WGS sequence"/>
</dbReference>
<accession>A0ABR9EEJ6</accession>
<protein>
    <submittedName>
        <fullName evidence="1">Uncharacterized protein</fullName>
    </submittedName>
</protein>
<dbReference type="Gene3D" id="3.40.50.40">
    <property type="match status" value="1"/>
</dbReference>